<dbReference type="PANTHER" id="PTHR13100">
    <property type="entry name" value="CELL GROWTH-REGULATING NUCLEOLAR PROTEIN LYAR"/>
    <property type="match status" value="1"/>
</dbReference>
<dbReference type="EMBL" id="HBFM01019600">
    <property type="protein sequence ID" value="CAD8776980.1"/>
    <property type="molecule type" value="Transcribed_RNA"/>
</dbReference>
<dbReference type="Pfam" id="PF08790">
    <property type="entry name" value="zf-LYAR"/>
    <property type="match status" value="1"/>
</dbReference>
<dbReference type="InterPro" id="IPR013087">
    <property type="entry name" value="Znf_C2H2_type"/>
</dbReference>
<evidence type="ECO:0000256" key="3">
    <source>
        <dbReference type="ARBA" id="ARBA00022737"/>
    </source>
</evidence>
<feature type="compositionally biased region" description="Low complexity" evidence="8">
    <location>
        <begin position="267"/>
        <end position="281"/>
    </location>
</feature>
<evidence type="ECO:0000259" key="9">
    <source>
        <dbReference type="PROSITE" id="PS00028"/>
    </source>
</evidence>
<keyword evidence="4 7" id="KW-0863">Zinc-finger</keyword>
<reference evidence="10" key="1">
    <citation type="submission" date="2021-01" db="EMBL/GenBank/DDBJ databases">
        <authorList>
            <person name="Corre E."/>
            <person name="Pelletier E."/>
            <person name="Niang G."/>
            <person name="Scheremetjew M."/>
            <person name="Finn R."/>
            <person name="Kale V."/>
            <person name="Holt S."/>
            <person name="Cochrane G."/>
            <person name="Meng A."/>
            <person name="Brown T."/>
            <person name="Cohen L."/>
        </authorList>
    </citation>
    <scope>NUCLEOTIDE SEQUENCE</scope>
    <source>
        <strain evidence="10">SAG 63-3</strain>
    </source>
</reference>
<dbReference type="GO" id="GO:0006364">
    <property type="term" value="P:rRNA processing"/>
    <property type="evidence" value="ECO:0007669"/>
    <property type="project" value="TreeGrafter"/>
</dbReference>
<feature type="compositionally biased region" description="Low complexity" evidence="8">
    <location>
        <begin position="224"/>
        <end position="250"/>
    </location>
</feature>
<dbReference type="SUPFAM" id="SSF57667">
    <property type="entry name" value="beta-beta-alpha zinc fingers"/>
    <property type="match status" value="3"/>
</dbReference>
<dbReference type="Pfam" id="PF12874">
    <property type="entry name" value="zf-met"/>
    <property type="match status" value="1"/>
</dbReference>
<comment type="subcellular location">
    <subcellularLocation>
        <location evidence="1">Nucleus</location>
    </subcellularLocation>
</comment>
<evidence type="ECO:0000256" key="8">
    <source>
        <dbReference type="SAM" id="MobiDB-lite"/>
    </source>
</evidence>
<evidence type="ECO:0000256" key="6">
    <source>
        <dbReference type="ARBA" id="ARBA00023242"/>
    </source>
</evidence>
<evidence type="ECO:0000256" key="1">
    <source>
        <dbReference type="ARBA" id="ARBA00004123"/>
    </source>
</evidence>
<evidence type="ECO:0000256" key="2">
    <source>
        <dbReference type="ARBA" id="ARBA00022723"/>
    </source>
</evidence>
<keyword evidence="6" id="KW-0539">Nucleus</keyword>
<feature type="domain" description="C2H2-type" evidence="9">
    <location>
        <begin position="99"/>
        <end position="121"/>
    </location>
</feature>
<dbReference type="InterPro" id="IPR039999">
    <property type="entry name" value="LYAR"/>
</dbReference>
<dbReference type="PROSITE" id="PS00028">
    <property type="entry name" value="ZINC_FINGER_C2H2_1"/>
    <property type="match status" value="1"/>
</dbReference>
<feature type="compositionally biased region" description="Low complexity" evidence="8">
    <location>
        <begin position="296"/>
        <end position="314"/>
    </location>
</feature>
<feature type="region of interest" description="Disordered" evidence="8">
    <location>
        <begin position="121"/>
        <end position="324"/>
    </location>
</feature>
<dbReference type="PANTHER" id="PTHR13100:SF10">
    <property type="entry name" value="CELL GROWTH-REGULATING NUCLEOLAR PROTEIN"/>
    <property type="match status" value="1"/>
</dbReference>
<dbReference type="InterPro" id="IPR014898">
    <property type="entry name" value="Znf_C2H2_LYAR"/>
</dbReference>
<evidence type="ECO:0000256" key="5">
    <source>
        <dbReference type="ARBA" id="ARBA00022833"/>
    </source>
</evidence>
<keyword evidence="2" id="KW-0479">Metal-binding</keyword>
<proteinExistence type="predicted"/>
<evidence type="ECO:0000313" key="10">
    <source>
        <dbReference type="EMBL" id="CAD8776980.1"/>
    </source>
</evidence>
<dbReference type="GO" id="GO:0000122">
    <property type="term" value="P:negative regulation of transcription by RNA polymerase II"/>
    <property type="evidence" value="ECO:0007669"/>
    <property type="project" value="TreeGrafter"/>
</dbReference>
<evidence type="ECO:0000256" key="7">
    <source>
        <dbReference type="PROSITE-ProRule" id="PRU01145"/>
    </source>
</evidence>
<keyword evidence="3" id="KW-0677">Repeat</keyword>
<protein>
    <recommendedName>
        <fullName evidence="9">C2H2-type domain-containing protein</fullName>
    </recommendedName>
</protein>
<organism evidence="10">
    <name type="scientific">Polytomella parva</name>
    <dbReference type="NCBI Taxonomy" id="51329"/>
    <lineage>
        <taxon>Eukaryota</taxon>
        <taxon>Viridiplantae</taxon>
        <taxon>Chlorophyta</taxon>
        <taxon>core chlorophytes</taxon>
        <taxon>Chlorophyceae</taxon>
        <taxon>CS clade</taxon>
        <taxon>Chlamydomonadales</taxon>
        <taxon>Chlamydomonadaceae</taxon>
        <taxon>Polytomella</taxon>
    </lineage>
</organism>
<dbReference type="AlphaFoldDB" id="A0A7S0YHV6"/>
<sequence length="324" mass="34540">MWFYCDLCGDSIKKPKLVNHYRQCSSHYFTCIDCCQKFDRTTVQGHSVCVTEFQKYALGATKPGGFAANGYEGKAPVQSVTASEPTGLQFLATRPPWKCSICNVNCTSRDTLISHATGLKHKRRVKAATGENYKDTDETAQKPSEQPAKKARIEAPSSSSSSSSSDSSDDEKKAVAAPKKKRSWMSESSSSSSDSSEDEEKEKKSKSETKKVEKKSKETEGKEASSSSSSSSSEESSAGSSSSSSSSSSESSEDENITKSESKPTPSHDSSSDSSSSSSSSIEDAASEGEKSSPLTSLEGASSKSSSSPSTVTSGIRNLYRSNY</sequence>
<dbReference type="Gene3D" id="3.30.1490.490">
    <property type="match status" value="1"/>
</dbReference>
<dbReference type="Gene3D" id="3.30.160.60">
    <property type="entry name" value="Classic Zinc Finger"/>
    <property type="match status" value="1"/>
</dbReference>
<dbReference type="GO" id="GO:0005730">
    <property type="term" value="C:nucleolus"/>
    <property type="evidence" value="ECO:0007669"/>
    <property type="project" value="TreeGrafter"/>
</dbReference>
<dbReference type="PROSITE" id="PS51804">
    <property type="entry name" value="ZF_C2HC_LYAR"/>
    <property type="match status" value="1"/>
</dbReference>
<evidence type="ECO:0000256" key="4">
    <source>
        <dbReference type="ARBA" id="ARBA00022771"/>
    </source>
</evidence>
<dbReference type="InterPro" id="IPR036236">
    <property type="entry name" value="Znf_C2H2_sf"/>
</dbReference>
<feature type="compositionally biased region" description="Basic and acidic residues" evidence="8">
    <location>
        <begin position="201"/>
        <end position="223"/>
    </location>
</feature>
<feature type="compositionally biased region" description="Low complexity" evidence="8">
    <location>
        <begin position="157"/>
        <end position="166"/>
    </location>
</feature>
<name>A0A7S0YHV6_9CHLO</name>
<dbReference type="GO" id="GO:0003677">
    <property type="term" value="F:DNA binding"/>
    <property type="evidence" value="ECO:0007669"/>
    <property type="project" value="InterPro"/>
</dbReference>
<gene>
    <name evidence="10" type="ORF">PPAR00522_LOCUS12781</name>
</gene>
<keyword evidence="5" id="KW-0862">Zinc</keyword>
<accession>A0A7S0YHV6</accession>
<dbReference type="GO" id="GO:0008270">
    <property type="term" value="F:zinc ion binding"/>
    <property type="evidence" value="ECO:0007669"/>
    <property type="project" value="UniProtKB-KW"/>
</dbReference>